<dbReference type="PANTHER" id="PTHR43172:SF2">
    <property type="entry name" value="ADENYLOSUCCINATE LYASE C-TERMINAL DOMAIN-CONTAINING PROTEIN"/>
    <property type="match status" value="1"/>
</dbReference>
<comment type="caution">
    <text evidence="4">The sequence shown here is derived from an EMBL/GenBank/DDBJ whole genome shotgun (WGS) entry which is preliminary data.</text>
</comment>
<evidence type="ECO:0000256" key="1">
    <source>
        <dbReference type="ARBA" id="ARBA00023239"/>
    </source>
</evidence>
<organism evidence="4 5">
    <name type="scientific">Paractinoplanes toevensis</name>
    <dbReference type="NCBI Taxonomy" id="571911"/>
    <lineage>
        <taxon>Bacteria</taxon>
        <taxon>Bacillati</taxon>
        <taxon>Actinomycetota</taxon>
        <taxon>Actinomycetes</taxon>
        <taxon>Micromonosporales</taxon>
        <taxon>Micromonosporaceae</taxon>
        <taxon>Paractinoplanes</taxon>
    </lineage>
</organism>
<dbReference type="Gene3D" id="1.20.200.10">
    <property type="entry name" value="Fumarase/aspartase (Central domain)"/>
    <property type="match status" value="1"/>
</dbReference>
<dbReference type="PRINTS" id="PR00149">
    <property type="entry name" value="FUMRATELYASE"/>
</dbReference>
<dbReference type="SUPFAM" id="SSF48557">
    <property type="entry name" value="L-aspartase-like"/>
    <property type="match status" value="1"/>
</dbReference>
<sequence length="387" mass="40538">MSLLWPGEHRAGDLFTDESVVAAMVRVEEAWVAAVTGSPQDLGDLVGAADLPVLAREAEDGGNPVIPLVKLLRQRIDPALKETLHTGLTSQDVLDTALVLNLGAAIERIKADLSVQVGELAYLAERHRGTRMAARTLTQHAIPITFGLKAAGWLHGLLDARDALTAAADLPVQIGGAAGSLAAPTVLAGSPEHALDLVTMTAANLGLAVRPPWHTARAPFTRVADAFVTCTDAWGKLANDVLLGSRPEIGELAEPAVAGRGGSSAMPQKQNPVLSVLIRRTALAAPQLAATLHLAAAEAVDERPDGSWHVEWSTLRTLARRTVVASSQTAELLGGLRVDPERMAATLAAARPGIDAERTKMGDDGPYLGATEQLIDAALERAQGKPC</sequence>
<comment type="similarity">
    <text evidence="2">Belongs to the class-II fumarase/aspartase family.</text>
</comment>
<dbReference type="InterPro" id="IPR020557">
    <property type="entry name" value="Fumarate_lyase_CS"/>
</dbReference>
<feature type="domain" description="Fumarate lyase N-terminal" evidence="3">
    <location>
        <begin position="77"/>
        <end position="281"/>
    </location>
</feature>
<reference evidence="4 5" key="1">
    <citation type="submission" date="2021-03" db="EMBL/GenBank/DDBJ databases">
        <title>Whole genome shotgun sequence of Actinoplanes toevensis NBRC 105298.</title>
        <authorList>
            <person name="Komaki H."/>
            <person name="Tamura T."/>
        </authorList>
    </citation>
    <scope>NUCLEOTIDE SEQUENCE [LARGE SCALE GENOMIC DNA]</scope>
    <source>
        <strain evidence="4 5">NBRC 105298</strain>
    </source>
</reference>
<evidence type="ECO:0000313" key="5">
    <source>
        <dbReference type="Proteomes" id="UP000677082"/>
    </source>
</evidence>
<protein>
    <submittedName>
        <fullName evidence="4">3-carboxy-cis,cis-muconate cycloisomerase</fullName>
    </submittedName>
</protein>
<dbReference type="RefSeq" id="WP_213008074.1">
    <property type="nucleotide sequence ID" value="NZ_BOQN01000052.1"/>
</dbReference>
<dbReference type="InterPro" id="IPR008948">
    <property type="entry name" value="L-Aspartase-like"/>
</dbReference>
<evidence type="ECO:0000259" key="3">
    <source>
        <dbReference type="Pfam" id="PF00206"/>
    </source>
</evidence>
<accession>A0A919TDP2</accession>
<evidence type="ECO:0000256" key="2">
    <source>
        <dbReference type="ARBA" id="ARBA00034772"/>
    </source>
</evidence>
<proteinExistence type="inferred from homology"/>
<dbReference type="PANTHER" id="PTHR43172">
    <property type="entry name" value="ADENYLOSUCCINATE LYASE"/>
    <property type="match status" value="1"/>
</dbReference>
<gene>
    <name evidence="4" type="primary">pcaB</name>
    <name evidence="4" type="ORF">Ato02nite_039790</name>
</gene>
<dbReference type="PROSITE" id="PS00163">
    <property type="entry name" value="FUMARATE_LYASES"/>
    <property type="match status" value="1"/>
</dbReference>
<dbReference type="EMBL" id="BOQN01000052">
    <property type="protein sequence ID" value="GIM92186.1"/>
    <property type="molecule type" value="Genomic_DNA"/>
</dbReference>
<dbReference type="AlphaFoldDB" id="A0A919TDP2"/>
<dbReference type="GO" id="GO:0016829">
    <property type="term" value="F:lyase activity"/>
    <property type="evidence" value="ECO:0007669"/>
    <property type="project" value="UniProtKB-KW"/>
</dbReference>
<keyword evidence="5" id="KW-1185">Reference proteome</keyword>
<dbReference type="Pfam" id="PF00206">
    <property type="entry name" value="Lyase_1"/>
    <property type="match status" value="1"/>
</dbReference>
<dbReference type="PRINTS" id="PR00145">
    <property type="entry name" value="ARGSUCLYASE"/>
</dbReference>
<dbReference type="InterPro" id="IPR022761">
    <property type="entry name" value="Fumarate_lyase_N"/>
</dbReference>
<evidence type="ECO:0000313" key="4">
    <source>
        <dbReference type="EMBL" id="GIM92186.1"/>
    </source>
</evidence>
<dbReference type="Proteomes" id="UP000677082">
    <property type="component" value="Unassembled WGS sequence"/>
</dbReference>
<name>A0A919TDP2_9ACTN</name>
<dbReference type="InterPro" id="IPR000362">
    <property type="entry name" value="Fumarate_lyase_fam"/>
</dbReference>
<keyword evidence="1" id="KW-0456">Lyase</keyword>